<name>A0A378TZD8_NEIEL</name>
<gene>
    <name evidence="2" type="ORF">NCTC10660_01783</name>
</gene>
<keyword evidence="1" id="KW-0732">Signal</keyword>
<evidence type="ECO:0008006" key="4">
    <source>
        <dbReference type="Google" id="ProtNLM"/>
    </source>
</evidence>
<dbReference type="AlphaFoldDB" id="A0A378TZD8"/>
<dbReference type="GeneID" id="93352767"/>
<dbReference type="RefSeq" id="WP_074898380.1">
    <property type="nucleotide sequence ID" value="NZ_CP031252.1"/>
</dbReference>
<feature type="chain" id="PRO_5016821636" description="Lipoprotein" evidence="1">
    <location>
        <begin position="19"/>
        <end position="152"/>
    </location>
</feature>
<evidence type="ECO:0000313" key="3">
    <source>
        <dbReference type="Proteomes" id="UP000254927"/>
    </source>
</evidence>
<dbReference type="EMBL" id="UGQW01000002">
    <property type="protein sequence ID" value="STZ68276.1"/>
    <property type="molecule type" value="Genomic_DNA"/>
</dbReference>
<dbReference type="Proteomes" id="UP000254927">
    <property type="component" value="Unassembled WGS sequence"/>
</dbReference>
<proteinExistence type="predicted"/>
<accession>A0A378TZD8</accession>
<protein>
    <recommendedName>
        <fullName evidence="4">Lipoprotein</fullName>
    </recommendedName>
</protein>
<feature type="signal peptide" evidence="1">
    <location>
        <begin position="1"/>
        <end position="18"/>
    </location>
</feature>
<reference evidence="2 3" key="1">
    <citation type="submission" date="2018-06" db="EMBL/GenBank/DDBJ databases">
        <authorList>
            <consortium name="Pathogen Informatics"/>
            <person name="Doyle S."/>
        </authorList>
    </citation>
    <scope>NUCLEOTIDE SEQUENCE [LARGE SCALE GENOMIC DNA]</scope>
    <source>
        <strain evidence="2 3">NCTC10660</strain>
    </source>
</reference>
<organism evidence="2 3">
    <name type="scientific">Neisseria elongata</name>
    <dbReference type="NCBI Taxonomy" id="495"/>
    <lineage>
        <taxon>Bacteria</taxon>
        <taxon>Pseudomonadati</taxon>
        <taxon>Pseudomonadota</taxon>
        <taxon>Betaproteobacteria</taxon>
        <taxon>Neisseriales</taxon>
        <taxon>Neisseriaceae</taxon>
        <taxon>Neisseria</taxon>
    </lineage>
</organism>
<sequence length="152" mass="16903">MRHLIIPFFLSLPLAAHAGGDAVESQVVGISGGQGHYQFTVRTTNRTLYNDGCTIYHVRIIPPKNTFLDLFGLGGRSPDHPTEEQTKAAASVLKQHSTNHQPLKIGYLGGGLYPDPRQKCLYHGTGMRFDAPDWVWVRQDGRKGLYPHLDKP</sequence>
<evidence type="ECO:0000313" key="2">
    <source>
        <dbReference type="EMBL" id="STZ68276.1"/>
    </source>
</evidence>
<evidence type="ECO:0000256" key="1">
    <source>
        <dbReference type="SAM" id="SignalP"/>
    </source>
</evidence>